<evidence type="ECO:0000256" key="5">
    <source>
        <dbReference type="ARBA" id="ARBA00022741"/>
    </source>
</evidence>
<evidence type="ECO:0000256" key="8">
    <source>
        <dbReference type="HAMAP-Rule" id="MF_00158"/>
    </source>
</evidence>
<evidence type="ECO:0000256" key="7">
    <source>
        <dbReference type="ARBA" id="ARBA00048258"/>
    </source>
</evidence>
<keyword evidence="8" id="KW-0963">Cytoplasm</keyword>
<dbReference type="CDD" id="cd00560">
    <property type="entry name" value="PanC"/>
    <property type="match status" value="1"/>
</dbReference>
<name>A0A212R833_9PROT</name>
<reference evidence="9 10" key="1">
    <citation type="submission" date="2017-06" db="EMBL/GenBank/DDBJ databases">
        <authorList>
            <person name="Kim H.J."/>
            <person name="Triplett B.A."/>
        </authorList>
    </citation>
    <scope>NUCLEOTIDE SEQUENCE [LARGE SCALE GENOMIC DNA]</scope>
    <source>
        <strain evidence="9 10">B29T1</strain>
    </source>
</reference>
<comment type="similarity">
    <text evidence="2 8">Belongs to the pantothenate synthetase family.</text>
</comment>
<dbReference type="GO" id="GO:0005524">
    <property type="term" value="F:ATP binding"/>
    <property type="evidence" value="ECO:0007669"/>
    <property type="project" value="UniProtKB-KW"/>
</dbReference>
<evidence type="ECO:0000256" key="6">
    <source>
        <dbReference type="ARBA" id="ARBA00022840"/>
    </source>
</evidence>
<dbReference type="AlphaFoldDB" id="A0A212R833"/>
<dbReference type="EMBL" id="FYEH01000006">
    <property type="protein sequence ID" value="SNB68299.1"/>
    <property type="molecule type" value="Genomic_DNA"/>
</dbReference>
<comment type="miscellaneous">
    <text evidence="8">The reaction proceeds by a bi uni uni bi ping pong mechanism.</text>
</comment>
<organism evidence="9 10">
    <name type="scientific">Arboricoccus pini</name>
    <dbReference type="NCBI Taxonomy" id="1963835"/>
    <lineage>
        <taxon>Bacteria</taxon>
        <taxon>Pseudomonadati</taxon>
        <taxon>Pseudomonadota</taxon>
        <taxon>Alphaproteobacteria</taxon>
        <taxon>Geminicoccales</taxon>
        <taxon>Geminicoccaceae</taxon>
        <taxon>Arboricoccus</taxon>
    </lineage>
</organism>
<dbReference type="InterPro" id="IPR042176">
    <property type="entry name" value="Pantoate_ligase_C"/>
</dbReference>
<protein>
    <recommendedName>
        <fullName evidence="8">Pantothenate synthetase</fullName>
        <shortName evidence="8">PS</shortName>
        <ecNumber evidence="8">6.3.2.1</ecNumber>
    </recommendedName>
    <alternativeName>
        <fullName evidence="8">Pantoate--beta-alanine ligase</fullName>
    </alternativeName>
    <alternativeName>
        <fullName evidence="8">Pantoate-activating enzyme</fullName>
    </alternativeName>
</protein>
<feature type="binding site" evidence="8">
    <location>
        <begin position="145"/>
        <end position="148"/>
    </location>
    <ligand>
        <name>ATP</name>
        <dbReference type="ChEBI" id="CHEBI:30616"/>
    </ligand>
</feature>
<dbReference type="GO" id="GO:0005829">
    <property type="term" value="C:cytosol"/>
    <property type="evidence" value="ECO:0007669"/>
    <property type="project" value="TreeGrafter"/>
</dbReference>
<evidence type="ECO:0000256" key="4">
    <source>
        <dbReference type="ARBA" id="ARBA00022655"/>
    </source>
</evidence>
<evidence type="ECO:0000313" key="9">
    <source>
        <dbReference type="EMBL" id="SNB68299.1"/>
    </source>
</evidence>
<feature type="binding site" evidence="8">
    <location>
        <position position="58"/>
    </location>
    <ligand>
        <name>beta-alanine</name>
        <dbReference type="ChEBI" id="CHEBI:57966"/>
    </ligand>
</feature>
<dbReference type="NCBIfam" id="TIGR00018">
    <property type="entry name" value="panC"/>
    <property type="match status" value="1"/>
</dbReference>
<dbReference type="PANTHER" id="PTHR21299">
    <property type="entry name" value="CYTIDYLATE KINASE/PANTOATE-BETA-ALANINE LIGASE"/>
    <property type="match status" value="1"/>
</dbReference>
<evidence type="ECO:0000313" key="10">
    <source>
        <dbReference type="Proteomes" id="UP000197065"/>
    </source>
</evidence>
<dbReference type="GO" id="GO:0004592">
    <property type="term" value="F:pantoate-beta-alanine ligase activity"/>
    <property type="evidence" value="ECO:0007669"/>
    <property type="project" value="UniProtKB-UniRule"/>
</dbReference>
<comment type="subunit">
    <text evidence="8">Homodimer.</text>
</comment>
<dbReference type="InterPro" id="IPR014729">
    <property type="entry name" value="Rossmann-like_a/b/a_fold"/>
</dbReference>
<dbReference type="EC" id="6.3.2.1" evidence="8"/>
<accession>A0A212R833</accession>
<dbReference type="InterPro" id="IPR003721">
    <property type="entry name" value="Pantoate_ligase"/>
</dbReference>
<keyword evidence="10" id="KW-1185">Reference proteome</keyword>
<evidence type="ECO:0000256" key="3">
    <source>
        <dbReference type="ARBA" id="ARBA00022598"/>
    </source>
</evidence>
<dbReference type="PANTHER" id="PTHR21299:SF1">
    <property type="entry name" value="PANTOATE--BETA-ALANINE LIGASE"/>
    <property type="match status" value="1"/>
</dbReference>
<comment type="subcellular location">
    <subcellularLocation>
        <location evidence="8">Cytoplasm</location>
    </subcellularLocation>
</comment>
<evidence type="ECO:0000256" key="2">
    <source>
        <dbReference type="ARBA" id="ARBA00009256"/>
    </source>
</evidence>
<gene>
    <name evidence="8" type="primary">panC</name>
    <name evidence="9" type="ORF">SAMN07250955_106164</name>
</gene>
<dbReference type="HAMAP" id="MF_00158">
    <property type="entry name" value="PanC"/>
    <property type="match status" value="1"/>
</dbReference>
<dbReference type="Pfam" id="PF02569">
    <property type="entry name" value="Pantoate_ligase"/>
    <property type="match status" value="1"/>
</dbReference>
<dbReference type="SUPFAM" id="SSF52374">
    <property type="entry name" value="Nucleotidylyl transferase"/>
    <property type="match status" value="1"/>
</dbReference>
<dbReference type="Proteomes" id="UP000197065">
    <property type="component" value="Unassembled WGS sequence"/>
</dbReference>
<feature type="binding site" evidence="8">
    <location>
        <position position="151"/>
    </location>
    <ligand>
        <name>(R)-pantoate</name>
        <dbReference type="ChEBI" id="CHEBI:15980"/>
    </ligand>
</feature>
<feature type="binding site" evidence="8">
    <location>
        <begin position="182"/>
        <end position="185"/>
    </location>
    <ligand>
        <name>ATP</name>
        <dbReference type="ChEBI" id="CHEBI:30616"/>
    </ligand>
</feature>
<dbReference type="NCBIfam" id="TIGR00125">
    <property type="entry name" value="cyt_tran_rel"/>
    <property type="match status" value="1"/>
</dbReference>
<dbReference type="Gene3D" id="3.40.50.620">
    <property type="entry name" value="HUPs"/>
    <property type="match status" value="1"/>
</dbReference>
<feature type="binding site" evidence="8">
    <location>
        <position position="58"/>
    </location>
    <ligand>
        <name>(R)-pantoate</name>
        <dbReference type="ChEBI" id="CHEBI:15980"/>
    </ligand>
</feature>
<dbReference type="GO" id="GO:0015940">
    <property type="term" value="P:pantothenate biosynthetic process"/>
    <property type="evidence" value="ECO:0007669"/>
    <property type="project" value="UniProtKB-UniRule"/>
</dbReference>
<dbReference type="Gene3D" id="3.30.1300.10">
    <property type="entry name" value="Pantoate-beta-alanine ligase, C-terminal domain"/>
    <property type="match status" value="1"/>
</dbReference>
<proteinExistence type="inferred from homology"/>
<comment type="catalytic activity">
    <reaction evidence="7 8">
        <text>(R)-pantoate + beta-alanine + ATP = (R)-pantothenate + AMP + diphosphate + H(+)</text>
        <dbReference type="Rhea" id="RHEA:10912"/>
        <dbReference type="ChEBI" id="CHEBI:15378"/>
        <dbReference type="ChEBI" id="CHEBI:15980"/>
        <dbReference type="ChEBI" id="CHEBI:29032"/>
        <dbReference type="ChEBI" id="CHEBI:30616"/>
        <dbReference type="ChEBI" id="CHEBI:33019"/>
        <dbReference type="ChEBI" id="CHEBI:57966"/>
        <dbReference type="ChEBI" id="CHEBI:456215"/>
        <dbReference type="EC" id="6.3.2.1"/>
    </reaction>
</comment>
<evidence type="ECO:0000256" key="1">
    <source>
        <dbReference type="ARBA" id="ARBA00004990"/>
    </source>
</evidence>
<dbReference type="InterPro" id="IPR004821">
    <property type="entry name" value="Cyt_trans-like"/>
</dbReference>
<comment type="caution">
    <text evidence="8">Lacks conserved residue(s) required for the propagation of feature annotation.</text>
</comment>
<comment type="pathway">
    <text evidence="1 8">Cofactor biosynthesis; (R)-pantothenate biosynthesis; (R)-pantothenate from (R)-pantoate and beta-alanine: step 1/1.</text>
</comment>
<feature type="active site" description="Proton donor" evidence="8">
    <location>
        <position position="34"/>
    </location>
</feature>
<keyword evidence="6 8" id="KW-0067">ATP-binding</keyword>
<keyword evidence="3 8" id="KW-0436">Ligase</keyword>
<sequence>MVKVVHQLRELRQLLGALGPTSFVPTMGNLHEGHLDLVERAATFSQPTVVSIFVNPLQFAPHEDFNAYPRTRDADLAKLEAKNVDIAFVPLVSEIYPEAQSCFIQPADSLGSILEGAARPGFFTGVATVVLKLFNMVRPARAIFGAKDLQQVRVVEAMCRQLALDIEIVVNPTSRAADGLALSSRNGYLNPAERAEAPRLFRVLREMARAVGEGDTRFLQLEHRASAELIKHGWAVDYISVRRLIDLEPPSLIDRESLAILGAAKLGNTRLIDNVEVDRRR</sequence>
<comment type="function">
    <text evidence="8">Catalyzes the condensation of pantoate with beta-alanine in an ATP-dependent reaction via a pantoyl-adenylate intermediate.</text>
</comment>
<feature type="binding site" evidence="8">
    <location>
        <begin position="27"/>
        <end position="34"/>
    </location>
    <ligand>
        <name>ATP</name>
        <dbReference type="ChEBI" id="CHEBI:30616"/>
    </ligand>
</feature>
<dbReference type="UniPathway" id="UPA00028">
    <property type="reaction ID" value="UER00005"/>
</dbReference>
<keyword evidence="5 8" id="KW-0547">Nucleotide-binding</keyword>
<keyword evidence="4 8" id="KW-0566">Pantothenate biosynthesis</keyword>